<dbReference type="Proteomes" id="UP001359886">
    <property type="component" value="Unassembled WGS sequence"/>
</dbReference>
<sequence>MMIRDTSAGLPEPDTRSGSAWRVLALVLMLAAASAMAQAPAPENERESVTVSDAAAEDAGDVDGAGSAGNTGDRGSGMPDGEDAGSEDEALVIEPAESFDPTEEVDEDYSIPFPVDI</sequence>
<dbReference type="EMBL" id="JAZHOG010000001">
    <property type="protein sequence ID" value="MEJ8566368.1"/>
    <property type="molecule type" value="Genomic_DNA"/>
</dbReference>
<feature type="compositionally biased region" description="Acidic residues" evidence="1">
    <location>
        <begin position="80"/>
        <end position="91"/>
    </location>
</feature>
<proteinExistence type="predicted"/>
<keyword evidence="2" id="KW-0732">Signal</keyword>
<evidence type="ECO:0000256" key="2">
    <source>
        <dbReference type="SAM" id="SignalP"/>
    </source>
</evidence>
<feature type="compositionally biased region" description="Acidic residues" evidence="1">
    <location>
        <begin position="100"/>
        <end position="109"/>
    </location>
</feature>
<keyword evidence="4" id="KW-1185">Reference proteome</keyword>
<accession>A0AAW9RC89</accession>
<name>A0AAW9RC89_9GAMM</name>
<dbReference type="AlphaFoldDB" id="A0AAW9RC89"/>
<reference evidence="3 4" key="1">
    <citation type="submission" date="2024-02" db="EMBL/GenBank/DDBJ databases">
        <title>A novel Wenzhouxiangellaceae bacterium, isolated from coastal sediments.</title>
        <authorList>
            <person name="Du Z.-J."/>
            <person name="Ye Y.-Q."/>
            <person name="Zhang X.-Y."/>
        </authorList>
    </citation>
    <scope>NUCLEOTIDE SEQUENCE [LARGE SCALE GENOMIC DNA]</scope>
    <source>
        <strain evidence="3 4">CH-27</strain>
    </source>
</reference>
<feature type="signal peptide" evidence="2">
    <location>
        <begin position="1"/>
        <end position="37"/>
    </location>
</feature>
<feature type="chain" id="PRO_5043701496" evidence="2">
    <location>
        <begin position="38"/>
        <end position="117"/>
    </location>
</feature>
<evidence type="ECO:0000256" key="1">
    <source>
        <dbReference type="SAM" id="MobiDB-lite"/>
    </source>
</evidence>
<gene>
    <name evidence="3" type="ORF">V3330_01915</name>
</gene>
<evidence type="ECO:0000313" key="4">
    <source>
        <dbReference type="Proteomes" id="UP001359886"/>
    </source>
</evidence>
<evidence type="ECO:0000313" key="3">
    <source>
        <dbReference type="EMBL" id="MEJ8566368.1"/>
    </source>
</evidence>
<organism evidence="3 4">
    <name type="scientific">Elongatibacter sediminis</name>
    <dbReference type="NCBI Taxonomy" id="3119006"/>
    <lineage>
        <taxon>Bacteria</taxon>
        <taxon>Pseudomonadati</taxon>
        <taxon>Pseudomonadota</taxon>
        <taxon>Gammaproteobacteria</taxon>
        <taxon>Chromatiales</taxon>
        <taxon>Wenzhouxiangellaceae</taxon>
        <taxon>Elongatibacter</taxon>
    </lineage>
</organism>
<protein>
    <submittedName>
        <fullName evidence="3">Uncharacterized protein</fullName>
    </submittedName>
</protein>
<feature type="compositionally biased region" description="Gly residues" evidence="1">
    <location>
        <begin position="66"/>
        <end position="75"/>
    </location>
</feature>
<comment type="caution">
    <text evidence="3">The sequence shown here is derived from an EMBL/GenBank/DDBJ whole genome shotgun (WGS) entry which is preliminary data.</text>
</comment>
<feature type="region of interest" description="Disordered" evidence="1">
    <location>
        <begin position="35"/>
        <end position="117"/>
    </location>
</feature>